<dbReference type="Gene3D" id="1.10.10.1440">
    <property type="entry name" value="PHAX RNA-binding domain"/>
    <property type="match status" value="1"/>
</dbReference>
<comment type="subcellular location">
    <subcellularLocation>
        <location evidence="2">Cytoplasm</location>
    </subcellularLocation>
    <subcellularLocation>
        <location evidence="1">Nucleus</location>
    </subcellularLocation>
</comment>
<feature type="compositionally biased region" description="Low complexity" evidence="11">
    <location>
        <begin position="448"/>
        <end position="461"/>
    </location>
</feature>
<dbReference type="InterPro" id="IPR038092">
    <property type="entry name" value="PHAX_RNA-binding_sf"/>
</dbReference>
<keyword evidence="5" id="KW-0813">Transport</keyword>
<name>A0A034W651_BACDO</name>
<feature type="region of interest" description="Disordered" evidence="11">
    <location>
        <begin position="72"/>
        <end position="118"/>
    </location>
</feature>
<evidence type="ECO:0000256" key="4">
    <source>
        <dbReference type="ARBA" id="ARBA00016856"/>
    </source>
</evidence>
<evidence type="ECO:0000256" key="11">
    <source>
        <dbReference type="SAM" id="MobiDB-lite"/>
    </source>
</evidence>
<dbReference type="FunFam" id="1.10.10.1440:FF:000001">
    <property type="entry name" value="phosphorylated adapter RNA export protein-like"/>
    <property type="match status" value="1"/>
</dbReference>
<keyword evidence="9" id="KW-0539">Nucleus</keyword>
<dbReference type="InterPro" id="IPR039047">
    <property type="entry name" value="PHAX"/>
</dbReference>
<comment type="similarity">
    <text evidence="3">Belongs to the PHAX family.</text>
</comment>
<reference evidence="13" key="1">
    <citation type="journal article" date="2014" name="BMC Genomics">
        <title>Characterizing the developmental transcriptome of the oriental fruit fly, Bactrocera dorsalis (Diptera: Tephritidae) through comparative genomic analysis with Drosophila melanogaster utilizing modENCODE datasets.</title>
        <authorList>
            <person name="Geib S.M."/>
            <person name="Calla B."/>
            <person name="Hall B."/>
            <person name="Hou S."/>
            <person name="Manoukis N.C."/>
        </authorList>
    </citation>
    <scope>NUCLEOTIDE SEQUENCE</scope>
    <source>
        <strain evidence="13">Punador</strain>
    </source>
</reference>
<keyword evidence="6" id="KW-0963">Cytoplasm</keyword>
<feature type="compositionally biased region" description="Basic residues" evidence="11">
    <location>
        <begin position="109"/>
        <end position="118"/>
    </location>
</feature>
<feature type="compositionally biased region" description="Low complexity" evidence="11">
    <location>
        <begin position="76"/>
        <end position="88"/>
    </location>
</feature>
<dbReference type="GO" id="GO:0005737">
    <property type="term" value="C:cytoplasm"/>
    <property type="evidence" value="ECO:0007669"/>
    <property type="project" value="UniProtKB-SubCell"/>
</dbReference>
<protein>
    <recommendedName>
        <fullName evidence="4">Phosphorylated adapter RNA export protein</fullName>
    </recommendedName>
    <alternativeName>
        <fullName evidence="10">RNA U small nuclear RNA export adapter protein</fullName>
    </alternativeName>
</protein>
<evidence type="ECO:0000256" key="7">
    <source>
        <dbReference type="ARBA" id="ARBA00022884"/>
    </source>
</evidence>
<evidence type="ECO:0000256" key="3">
    <source>
        <dbReference type="ARBA" id="ARBA00006094"/>
    </source>
</evidence>
<evidence type="ECO:0000259" key="12">
    <source>
        <dbReference type="Pfam" id="PF10258"/>
    </source>
</evidence>
<evidence type="ECO:0000256" key="2">
    <source>
        <dbReference type="ARBA" id="ARBA00004496"/>
    </source>
</evidence>
<dbReference type="InterPro" id="IPR019385">
    <property type="entry name" value="PHAX_RNA-binding_domain"/>
</dbReference>
<dbReference type="AlphaFoldDB" id="A0A034W651"/>
<feature type="domain" description="Phosphorylated adapter RNA export protein RNA-binding" evidence="12">
    <location>
        <begin position="273"/>
        <end position="356"/>
    </location>
</feature>
<dbReference type="GO" id="GO:0006408">
    <property type="term" value="P:snRNA export from nucleus"/>
    <property type="evidence" value="ECO:0007669"/>
    <property type="project" value="InterPro"/>
</dbReference>
<feature type="compositionally biased region" description="Basic and acidic residues" evidence="11">
    <location>
        <begin position="98"/>
        <end position="108"/>
    </location>
</feature>
<evidence type="ECO:0000256" key="10">
    <source>
        <dbReference type="ARBA" id="ARBA00030834"/>
    </source>
</evidence>
<dbReference type="CTD" id="51808"/>
<dbReference type="Pfam" id="PF10258">
    <property type="entry name" value="PHAX_RNA-bd"/>
    <property type="match status" value="1"/>
</dbReference>
<evidence type="ECO:0000256" key="1">
    <source>
        <dbReference type="ARBA" id="ARBA00004123"/>
    </source>
</evidence>
<sequence>MMELNANTYDVDLEDGELSASSDDVYTPLQRPSTLSINTTVAVDGATAKAEQCSPLATCHDMQRALEEDDLEDIHGSSGDSSSSESSDACLKKLSTKSPHEVSTDAHAQRKRRKRVRRTVMVRVPPADMETQEKRARFKKYNIWTAALQEEALTEEMRGCEVARLDGAINDRNVENYDFSLLQRLNGDNCLKRRLSNSTDDFSDNELMPVAKRGRCASEAAAHRRSVKSRLGYRTGTLRGRRGSTPTSDSDTLYEPRIILDLEPLEGRDPADVAREMSNKLQEEKDELLVRIVDVLGTKLPVEIYKETQLIEFNGGMMIMNGKRRRTPGGVFLYLLKNHKSLTLEEHKSIFSEDRQRTNKWRKEMESLSRDRKVEELKKRLSEQEKDLPALSTRKEHFLLGSDLETQPGNISNPPPSPVGNEQSPDYKAHAINHVPSDADNDASQDKPSTSASALAALTSPSKDLVSYEDDFLDVNCGEMDLF</sequence>
<keyword evidence="7" id="KW-0694">RNA-binding</keyword>
<dbReference type="GO" id="GO:0015031">
    <property type="term" value="P:protein transport"/>
    <property type="evidence" value="ECO:0007669"/>
    <property type="project" value="UniProtKB-KW"/>
</dbReference>
<dbReference type="PANTHER" id="PTHR13135:SF0">
    <property type="entry name" value="PHOSPHORYLATED ADAPTER RNA EXPORT PROTEIN"/>
    <property type="match status" value="1"/>
</dbReference>
<evidence type="ECO:0000256" key="6">
    <source>
        <dbReference type="ARBA" id="ARBA00022490"/>
    </source>
</evidence>
<keyword evidence="8" id="KW-0653">Protein transport</keyword>
<feature type="region of interest" description="Disordered" evidence="11">
    <location>
        <begin position="353"/>
        <end position="376"/>
    </location>
</feature>
<proteinExistence type="inferred from homology"/>
<accession>A0A034W651</accession>
<evidence type="ECO:0000256" key="9">
    <source>
        <dbReference type="ARBA" id="ARBA00023242"/>
    </source>
</evidence>
<feature type="region of interest" description="Disordered" evidence="11">
    <location>
        <begin position="401"/>
        <end position="461"/>
    </location>
</feature>
<dbReference type="KEGG" id="bdr:105222433"/>
<dbReference type="GO" id="GO:0005634">
    <property type="term" value="C:nucleus"/>
    <property type="evidence" value="ECO:0007669"/>
    <property type="project" value="UniProtKB-SubCell"/>
</dbReference>
<dbReference type="RefSeq" id="XP_011198069.2">
    <property type="nucleotide sequence ID" value="XM_011199767.4"/>
</dbReference>
<evidence type="ECO:0000256" key="5">
    <source>
        <dbReference type="ARBA" id="ARBA00022448"/>
    </source>
</evidence>
<dbReference type="GeneID" id="105222433"/>
<dbReference type="GO" id="GO:0003723">
    <property type="term" value="F:RNA binding"/>
    <property type="evidence" value="ECO:0007669"/>
    <property type="project" value="UniProtKB-KW"/>
</dbReference>
<dbReference type="OrthoDB" id="20573at2759"/>
<organism evidence="13">
    <name type="scientific">Bactrocera dorsalis</name>
    <name type="common">Oriental fruit fly</name>
    <name type="synonym">Dacus dorsalis</name>
    <dbReference type="NCBI Taxonomy" id="27457"/>
    <lineage>
        <taxon>Eukaryota</taxon>
        <taxon>Metazoa</taxon>
        <taxon>Ecdysozoa</taxon>
        <taxon>Arthropoda</taxon>
        <taxon>Hexapoda</taxon>
        <taxon>Insecta</taxon>
        <taxon>Pterygota</taxon>
        <taxon>Neoptera</taxon>
        <taxon>Endopterygota</taxon>
        <taxon>Diptera</taxon>
        <taxon>Brachycera</taxon>
        <taxon>Muscomorpha</taxon>
        <taxon>Tephritoidea</taxon>
        <taxon>Tephritidae</taxon>
        <taxon>Bactrocera</taxon>
        <taxon>Bactrocera</taxon>
    </lineage>
</organism>
<dbReference type="EMBL" id="GAKP01009719">
    <property type="protein sequence ID" value="JAC49233.1"/>
    <property type="molecule type" value="Transcribed_RNA"/>
</dbReference>
<evidence type="ECO:0000313" key="13">
    <source>
        <dbReference type="EMBL" id="JAC49233.1"/>
    </source>
</evidence>
<dbReference type="PANTHER" id="PTHR13135">
    <property type="entry name" value="CYTOSOLIC RESINIFERATOXIN BINDING PROTEIN RBP-26"/>
    <property type="match status" value="1"/>
</dbReference>
<evidence type="ECO:0000256" key="8">
    <source>
        <dbReference type="ARBA" id="ARBA00022927"/>
    </source>
</evidence>
<gene>
    <name evidence="13" type="primary">PHAX</name>
</gene>